<reference evidence="1 2" key="1">
    <citation type="journal article" date="2021" name="BMC Biol.">
        <title>Horizontally acquired antibacterial genes associated with adaptive radiation of ladybird beetles.</title>
        <authorList>
            <person name="Li H.S."/>
            <person name="Tang X.F."/>
            <person name="Huang Y.H."/>
            <person name="Xu Z.Y."/>
            <person name="Chen M.L."/>
            <person name="Du X.Y."/>
            <person name="Qiu B.Y."/>
            <person name="Chen P.T."/>
            <person name="Zhang W."/>
            <person name="Slipinski A."/>
            <person name="Escalona H.E."/>
            <person name="Waterhouse R.M."/>
            <person name="Zwick A."/>
            <person name="Pang H."/>
        </authorList>
    </citation>
    <scope>NUCLEOTIDE SEQUENCE [LARGE SCALE GENOMIC DNA]</scope>
    <source>
        <strain evidence="1">SYSU2018</strain>
    </source>
</reference>
<comment type="caution">
    <text evidence="1">The sequence shown here is derived from an EMBL/GenBank/DDBJ whole genome shotgun (WGS) entry which is preliminary data.</text>
</comment>
<evidence type="ECO:0000313" key="1">
    <source>
        <dbReference type="EMBL" id="KAL3275312.1"/>
    </source>
</evidence>
<protein>
    <recommendedName>
        <fullName evidence="3">Transcription elongation factor, mitochondrial</fullName>
    </recommendedName>
</protein>
<dbReference type="AlphaFoldDB" id="A0ABD2N9J6"/>
<gene>
    <name evidence="1" type="ORF">HHI36_020079</name>
</gene>
<dbReference type="EMBL" id="JABFTP020000083">
    <property type="protein sequence ID" value="KAL3275312.1"/>
    <property type="molecule type" value="Genomic_DNA"/>
</dbReference>
<dbReference type="InterPro" id="IPR039150">
    <property type="entry name" value="TEFM"/>
</dbReference>
<keyword evidence="2" id="KW-1185">Reference proteome</keyword>
<accession>A0ABD2N9J6</accession>
<name>A0ABD2N9J6_9CUCU</name>
<dbReference type="Proteomes" id="UP001516400">
    <property type="component" value="Unassembled WGS sequence"/>
</dbReference>
<organism evidence="1 2">
    <name type="scientific">Cryptolaemus montrouzieri</name>
    <dbReference type="NCBI Taxonomy" id="559131"/>
    <lineage>
        <taxon>Eukaryota</taxon>
        <taxon>Metazoa</taxon>
        <taxon>Ecdysozoa</taxon>
        <taxon>Arthropoda</taxon>
        <taxon>Hexapoda</taxon>
        <taxon>Insecta</taxon>
        <taxon>Pterygota</taxon>
        <taxon>Neoptera</taxon>
        <taxon>Endopterygota</taxon>
        <taxon>Coleoptera</taxon>
        <taxon>Polyphaga</taxon>
        <taxon>Cucujiformia</taxon>
        <taxon>Coccinelloidea</taxon>
        <taxon>Coccinellidae</taxon>
        <taxon>Scymninae</taxon>
        <taxon>Scymnini</taxon>
        <taxon>Cryptolaemus</taxon>
    </lineage>
</organism>
<proteinExistence type="predicted"/>
<evidence type="ECO:0000313" key="2">
    <source>
        <dbReference type="Proteomes" id="UP001516400"/>
    </source>
</evidence>
<dbReference type="PANTHER" id="PTHR21053:SF2">
    <property type="entry name" value="TRANSCRIPTION ELONGATION FACTOR, MITOCHONDRIAL"/>
    <property type="match status" value="1"/>
</dbReference>
<evidence type="ECO:0008006" key="3">
    <source>
        <dbReference type="Google" id="ProtNLM"/>
    </source>
</evidence>
<dbReference type="PANTHER" id="PTHR21053">
    <property type="entry name" value="TRANSCRIPTION ELONGATION FACTOR, MITOCHONDRIAL"/>
    <property type="match status" value="1"/>
</dbReference>
<sequence length="340" mass="38446">MLYKHLKVIIKNVRRYSTTTANKTGKRTNNFDFSEKDQNRILNVLNVDEKDHLCRLNIPQSEIRKLEVWKTKYGPFQCMNNLLDVEGMDVENLAKICHSVVSNKPIQNAKKLNNSKNRQIISPNLPSNIVDTLTSVVGLYLGPTGIGWTKLSCTDRKVIVWDYKDFSDISPKASPFEIFELALCVSKCIPVGEVFVFEALPRLGLQGQGQIGPLTTYLQQVEFNSMLLALLNTSQTHNIKKLENIVYHLKTKLPARLFQTWVGTEKVTAITTVNALLRGENELPCTPVDVDEQIKIKFEGQSSIRKEILSQSLLLSIAFLDLCVYKNPVSLRAIAPSKKR</sequence>